<evidence type="ECO:0000313" key="2">
    <source>
        <dbReference type="EMBL" id="MEJ8847694.1"/>
    </source>
</evidence>
<dbReference type="RefSeq" id="WP_340342818.1">
    <property type="nucleotide sequence ID" value="NZ_JBBKZT010000005.1"/>
</dbReference>
<dbReference type="InterPro" id="IPR036761">
    <property type="entry name" value="TTHA0802/YceI-like_sf"/>
</dbReference>
<name>A0ABU8WK42_9BURK</name>
<dbReference type="Proteomes" id="UP001385892">
    <property type="component" value="Unassembled WGS sequence"/>
</dbReference>
<protein>
    <submittedName>
        <fullName evidence="2">YceI family protein</fullName>
    </submittedName>
</protein>
<evidence type="ECO:0000313" key="3">
    <source>
        <dbReference type="Proteomes" id="UP001385892"/>
    </source>
</evidence>
<dbReference type="SUPFAM" id="SSF101874">
    <property type="entry name" value="YceI-like"/>
    <property type="match status" value="1"/>
</dbReference>
<gene>
    <name evidence="2" type="ORF">WKW82_13630</name>
</gene>
<reference evidence="2 3" key="1">
    <citation type="submission" date="2024-03" db="EMBL/GenBank/DDBJ databases">
        <title>Novel species of the genus Variovorax.</title>
        <authorList>
            <person name="Liu Q."/>
            <person name="Xin Y.-H."/>
        </authorList>
    </citation>
    <scope>NUCLEOTIDE SEQUENCE [LARGE SCALE GENOMIC DNA]</scope>
    <source>
        <strain evidence="2 3">KACC 18900</strain>
    </source>
</reference>
<dbReference type="Pfam" id="PF04264">
    <property type="entry name" value="YceI"/>
    <property type="match status" value="1"/>
</dbReference>
<dbReference type="EMBL" id="JBBKZT010000005">
    <property type="protein sequence ID" value="MEJ8847694.1"/>
    <property type="molecule type" value="Genomic_DNA"/>
</dbReference>
<accession>A0ABU8WK42</accession>
<dbReference type="Gene3D" id="2.40.128.110">
    <property type="entry name" value="Lipid/polyisoprenoid-binding, YceI-like"/>
    <property type="match status" value="1"/>
</dbReference>
<dbReference type="InterPro" id="IPR007372">
    <property type="entry name" value="Lipid/polyisoprenoid-bd_YceI"/>
</dbReference>
<proteinExistence type="predicted"/>
<organism evidence="2 3">
    <name type="scientific">Variovorax rhizosphaerae</name>
    <dbReference type="NCBI Taxonomy" id="1836200"/>
    <lineage>
        <taxon>Bacteria</taxon>
        <taxon>Pseudomonadati</taxon>
        <taxon>Pseudomonadota</taxon>
        <taxon>Betaproteobacteria</taxon>
        <taxon>Burkholderiales</taxon>
        <taxon>Comamonadaceae</taxon>
        <taxon>Variovorax</taxon>
    </lineage>
</organism>
<evidence type="ECO:0000259" key="1">
    <source>
        <dbReference type="SMART" id="SM00867"/>
    </source>
</evidence>
<keyword evidence="3" id="KW-1185">Reference proteome</keyword>
<sequence length="224" mass="23793">MALLVAACAQPSREAGVSSGRVAPVGFPAQDYAQAAAQGKRVYRVDASRSLVVVTVRRAGSLARLGHDHVVASRSVQGFVMPDAGRADLYIPLSELTVDEPDLRVEAALDTQPAAADIGGTRDNMHVKVLETQRFPFVLIRVRSAGAADNGAMMDIAITLHGVEKSYVVPVSLRASRDELSASGQIEFNQSDFGIVPFSVLGGALQVQDRLALRFVVRASGPQE</sequence>
<comment type="caution">
    <text evidence="2">The sequence shown here is derived from an EMBL/GenBank/DDBJ whole genome shotgun (WGS) entry which is preliminary data.</text>
</comment>
<feature type="domain" description="Lipid/polyisoprenoid-binding YceI-like" evidence="1">
    <location>
        <begin position="42"/>
        <end position="220"/>
    </location>
</feature>
<dbReference type="SMART" id="SM00867">
    <property type="entry name" value="YceI"/>
    <property type="match status" value="1"/>
</dbReference>